<reference evidence="5 6" key="1">
    <citation type="submission" date="2016-08" db="EMBL/GenBank/DDBJ databases">
        <title>Complete genome sequence of Acinetobacter baylyi strain GFJ2.</title>
        <authorList>
            <person name="Tabata M."/>
            <person name="Kuboki S."/>
            <person name="Gibu N."/>
            <person name="Kinouchi Y."/>
            <person name="Vangnai A."/>
            <person name="Kasai D."/>
            <person name="Fukuda M."/>
        </authorList>
    </citation>
    <scope>NUCLEOTIDE SEQUENCE [LARGE SCALE GENOMIC DNA]</scope>
    <source>
        <strain evidence="5 6">GFJ2</strain>
    </source>
</reference>
<evidence type="ECO:0000256" key="2">
    <source>
        <dbReference type="ARBA" id="ARBA00022676"/>
    </source>
</evidence>
<comment type="similarity">
    <text evidence="1">Belongs to the glycosyltransferase 2 family.</text>
</comment>
<dbReference type="InterPro" id="IPR001173">
    <property type="entry name" value="Glyco_trans_2-like"/>
</dbReference>
<dbReference type="Gene3D" id="3.90.550.10">
    <property type="entry name" value="Spore Coat Polysaccharide Biosynthesis Protein SpsA, Chain A"/>
    <property type="match status" value="1"/>
</dbReference>
<dbReference type="CDD" id="cd02526">
    <property type="entry name" value="GT2_RfbF_like"/>
    <property type="match status" value="1"/>
</dbReference>
<accession>A0A1P8ELA7</accession>
<dbReference type="GO" id="GO:0016757">
    <property type="term" value="F:glycosyltransferase activity"/>
    <property type="evidence" value="ECO:0007669"/>
    <property type="project" value="UniProtKB-KW"/>
</dbReference>
<keyword evidence="3 5" id="KW-0808">Transferase</keyword>
<dbReference type="NCBIfam" id="TIGR01556">
    <property type="entry name" value="rhamnosyltran"/>
    <property type="match status" value="1"/>
</dbReference>
<proteinExistence type="inferred from homology"/>
<feature type="domain" description="Glycosyltransferase 2-like" evidence="4">
    <location>
        <begin position="10"/>
        <end position="105"/>
    </location>
</feature>
<dbReference type="InterPro" id="IPR029044">
    <property type="entry name" value="Nucleotide-diphossugar_trans"/>
</dbReference>
<evidence type="ECO:0000256" key="3">
    <source>
        <dbReference type="ARBA" id="ARBA00022679"/>
    </source>
</evidence>
<dbReference type="PANTHER" id="PTHR43179">
    <property type="entry name" value="RHAMNOSYLTRANSFERASE WBBL"/>
    <property type="match status" value="1"/>
</dbReference>
<dbReference type="Proteomes" id="UP000185674">
    <property type="component" value="Chromosome"/>
</dbReference>
<gene>
    <name evidence="5" type="ORF">BEN76_13590</name>
</gene>
<protein>
    <submittedName>
        <fullName evidence="5">Rhamnosyltransferase</fullName>
    </submittedName>
</protein>
<evidence type="ECO:0000256" key="1">
    <source>
        <dbReference type="ARBA" id="ARBA00006739"/>
    </source>
</evidence>
<evidence type="ECO:0000259" key="4">
    <source>
        <dbReference type="Pfam" id="PF00535"/>
    </source>
</evidence>
<dbReference type="SUPFAM" id="SSF53448">
    <property type="entry name" value="Nucleotide-diphospho-sugar transferases"/>
    <property type="match status" value="1"/>
</dbReference>
<dbReference type="EMBL" id="CP016896">
    <property type="protein sequence ID" value="APV36988.1"/>
    <property type="molecule type" value="Genomic_DNA"/>
</dbReference>
<name>A0A1P8ELA7_9GAMM</name>
<dbReference type="KEGG" id="asol:BEN76_13590"/>
<dbReference type="InterPro" id="IPR006446">
    <property type="entry name" value="RhaTrfase"/>
</dbReference>
<evidence type="ECO:0000313" key="6">
    <source>
        <dbReference type="Proteomes" id="UP000185674"/>
    </source>
</evidence>
<dbReference type="AlphaFoldDB" id="A0A1P8ELA7"/>
<dbReference type="STRING" id="487316.BEN76_13590"/>
<evidence type="ECO:0000313" key="5">
    <source>
        <dbReference type="EMBL" id="APV36988.1"/>
    </source>
</evidence>
<organism evidence="5 6">
    <name type="scientific">Acinetobacter soli</name>
    <dbReference type="NCBI Taxonomy" id="487316"/>
    <lineage>
        <taxon>Bacteria</taxon>
        <taxon>Pseudomonadati</taxon>
        <taxon>Pseudomonadota</taxon>
        <taxon>Gammaproteobacteria</taxon>
        <taxon>Moraxellales</taxon>
        <taxon>Moraxellaceae</taxon>
        <taxon>Acinetobacter</taxon>
    </lineage>
</organism>
<keyword evidence="2" id="KW-0328">Glycosyltransferase</keyword>
<dbReference type="Pfam" id="PF00535">
    <property type="entry name" value="Glycos_transf_2"/>
    <property type="match status" value="1"/>
</dbReference>
<sequence>MNLYCYGWAVIVSYNPSVSNLLELVSQLKMQNISVILVDNGSTYRLNENDLGCKLINLEKNEGIAAAQNRGIEYAINHGGKHIIFFDQDSSIPNDYVVNLMNDYQFLINQGIKVGTIGPRFIDERFGFYYKTVNMSQHGFREKIDVSKITQPEPSTLLISSGSLVSVDVLKDIGFMRENYFIDYVDTEWCIRAASLGYKNYVSAQAVMQHTIGDNVLQFRYFNVPVHSPFRRYYRVRNAYYMYREPHVPKLLALREILFNFVHQLILILFLSKKSEYIKSYAKGVKDGLFNYKGHNDD</sequence>
<dbReference type="RefSeq" id="WP_076033311.1">
    <property type="nucleotide sequence ID" value="NZ_CP016896.1"/>
</dbReference>
<dbReference type="PANTHER" id="PTHR43179:SF12">
    <property type="entry name" value="GALACTOFURANOSYLTRANSFERASE GLFT2"/>
    <property type="match status" value="1"/>
</dbReference>